<protein>
    <submittedName>
        <fullName evidence="1">Uncharacterized protein</fullName>
    </submittedName>
</protein>
<evidence type="ECO:0000313" key="1">
    <source>
        <dbReference type="EMBL" id="KAJ1357598.1"/>
    </source>
</evidence>
<evidence type="ECO:0000313" key="2">
    <source>
        <dbReference type="Proteomes" id="UP001196413"/>
    </source>
</evidence>
<sequence>MEHWLHDKKFDTDIELHNSVIHYFNSKKSEFHALGIDLLSEKWQEVLEVEEEYFDY</sequence>
<proteinExistence type="predicted"/>
<keyword evidence="2" id="KW-1185">Reference proteome</keyword>
<dbReference type="Proteomes" id="UP001196413">
    <property type="component" value="Unassembled WGS sequence"/>
</dbReference>
<dbReference type="EMBL" id="JAHQIW010003197">
    <property type="protein sequence ID" value="KAJ1357598.1"/>
    <property type="molecule type" value="Genomic_DNA"/>
</dbReference>
<name>A0AAD5QMG8_PARTN</name>
<dbReference type="AlphaFoldDB" id="A0AAD5QMG8"/>
<gene>
    <name evidence="1" type="ORF">KIN20_015776</name>
</gene>
<organism evidence="1 2">
    <name type="scientific">Parelaphostrongylus tenuis</name>
    <name type="common">Meningeal worm</name>
    <dbReference type="NCBI Taxonomy" id="148309"/>
    <lineage>
        <taxon>Eukaryota</taxon>
        <taxon>Metazoa</taxon>
        <taxon>Ecdysozoa</taxon>
        <taxon>Nematoda</taxon>
        <taxon>Chromadorea</taxon>
        <taxon>Rhabditida</taxon>
        <taxon>Rhabditina</taxon>
        <taxon>Rhabditomorpha</taxon>
        <taxon>Strongyloidea</taxon>
        <taxon>Metastrongylidae</taxon>
        <taxon>Parelaphostrongylus</taxon>
    </lineage>
</organism>
<reference evidence="1" key="1">
    <citation type="submission" date="2021-06" db="EMBL/GenBank/DDBJ databases">
        <title>Parelaphostrongylus tenuis whole genome reference sequence.</title>
        <authorList>
            <person name="Garwood T.J."/>
            <person name="Larsen P.A."/>
            <person name="Fountain-Jones N.M."/>
            <person name="Garbe J.R."/>
            <person name="Macchietto M.G."/>
            <person name="Kania S.A."/>
            <person name="Gerhold R.W."/>
            <person name="Richards J.E."/>
            <person name="Wolf T.M."/>
        </authorList>
    </citation>
    <scope>NUCLEOTIDE SEQUENCE</scope>
    <source>
        <strain evidence="1">MNPRO001-30</strain>
        <tissue evidence="1">Meninges</tissue>
    </source>
</reference>
<accession>A0AAD5QMG8</accession>
<comment type="caution">
    <text evidence="1">The sequence shown here is derived from an EMBL/GenBank/DDBJ whole genome shotgun (WGS) entry which is preliminary data.</text>
</comment>